<keyword evidence="2" id="KW-1185">Reference proteome</keyword>
<dbReference type="KEGG" id="rhoz:GXP67_04740"/>
<dbReference type="AlphaFoldDB" id="A0A6C0GDL7"/>
<name>A0A6C0GDL7_9BACT</name>
<dbReference type="Pfam" id="PF06841">
    <property type="entry name" value="Phage_T4_gp19"/>
    <property type="match status" value="1"/>
</dbReference>
<dbReference type="InterPro" id="IPR010667">
    <property type="entry name" value="Phage_T4_Gp19"/>
</dbReference>
<dbReference type="NCBIfam" id="TIGR02241">
    <property type="entry name" value="conserved hypothetical phage tail region protein"/>
    <property type="match status" value="1"/>
</dbReference>
<evidence type="ECO:0000313" key="1">
    <source>
        <dbReference type="EMBL" id="QHT66028.1"/>
    </source>
</evidence>
<dbReference type="GO" id="GO:0005198">
    <property type="term" value="F:structural molecule activity"/>
    <property type="evidence" value="ECO:0007669"/>
    <property type="project" value="InterPro"/>
</dbReference>
<reference evidence="1 2" key="1">
    <citation type="submission" date="2020-01" db="EMBL/GenBank/DDBJ databases">
        <authorList>
            <person name="Kim M.K."/>
        </authorList>
    </citation>
    <scope>NUCLEOTIDE SEQUENCE [LARGE SCALE GENOMIC DNA]</scope>
    <source>
        <strain evidence="1 2">172606-1</strain>
    </source>
</reference>
<protein>
    <submittedName>
        <fullName evidence="1">Phage tail protein</fullName>
    </submittedName>
</protein>
<proteinExistence type="predicted"/>
<gene>
    <name evidence="1" type="ORF">GXP67_04740</name>
</gene>
<dbReference type="InterPro" id="IPR011747">
    <property type="entry name" value="CHP02241"/>
</dbReference>
<sequence>MADAVWPIPKFHFDVTWDGGELSFTEVTGLVMESQTIDYRAGDDERFLVQKVPGLKKTSNITLKKGMFKGDDALWDWYNLSQTDPARRKDITIKLLDEEHHAVFTWLIRHAFPVKISSPDLKSDANEIAIETFELAHEGIELTAES</sequence>
<dbReference type="RefSeq" id="WP_162442101.1">
    <property type="nucleotide sequence ID" value="NZ_CP048222.1"/>
</dbReference>
<evidence type="ECO:0000313" key="2">
    <source>
        <dbReference type="Proteomes" id="UP000480178"/>
    </source>
</evidence>
<dbReference type="PANTHER" id="PTHR38009">
    <property type="entry name" value="CONSERVED HYPOTHETICAL PHAGE TAIL PROTEIN"/>
    <property type="match status" value="1"/>
</dbReference>
<dbReference type="PANTHER" id="PTHR38009:SF1">
    <property type="entry name" value="CONSERVED HYPOTHETICAL PHAGE TAIL PROTEIN"/>
    <property type="match status" value="1"/>
</dbReference>
<dbReference type="EMBL" id="CP048222">
    <property type="protein sequence ID" value="QHT66028.1"/>
    <property type="molecule type" value="Genomic_DNA"/>
</dbReference>
<dbReference type="Proteomes" id="UP000480178">
    <property type="component" value="Chromosome"/>
</dbReference>
<organism evidence="1 2">
    <name type="scientific">Rhodocytophaga rosea</name>
    <dbReference type="NCBI Taxonomy" id="2704465"/>
    <lineage>
        <taxon>Bacteria</taxon>
        <taxon>Pseudomonadati</taxon>
        <taxon>Bacteroidota</taxon>
        <taxon>Cytophagia</taxon>
        <taxon>Cytophagales</taxon>
        <taxon>Rhodocytophagaceae</taxon>
        <taxon>Rhodocytophaga</taxon>
    </lineage>
</organism>
<accession>A0A6C0GDL7</accession>